<dbReference type="EMBL" id="CYKH01000643">
    <property type="protein sequence ID" value="CUG09084.1"/>
    <property type="molecule type" value="Genomic_DNA"/>
</dbReference>
<evidence type="ECO:0000313" key="3">
    <source>
        <dbReference type="EMBL" id="CUG09084.1"/>
    </source>
</evidence>
<proteinExistence type="predicted"/>
<evidence type="ECO:0000313" key="4">
    <source>
        <dbReference type="Proteomes" id="UP000051952"/>
    </source>
</evidence>
<evidence type="ECO:0000256" key="1">
    <source>
        <dbReference type="SAM" id="MobiDB-lite"/>
    </source>
</evidence>
<dbReference type="PROSITE" id="PS50222">
    <property type="entry name" value="EF_HAND_2"/>
    <property type="match status" value="1"/>
</dbReference>
<protein>
    <recommendedName>
        <fullName evidence="2">EF-hand domain-containing protein</fullName>
    </recommendedName>
</protein>
<dbReference type="SUPFAM" id="SSF47473">
    <property type="entry name" value="EF-hand"/>
    <property type="match status" value="1"/>
</dbReference>
<reference evidence="4" key="1">
    <citation type="submission" date="2015-09" db="EMBL/GenBank/DDBJ databases">
        <authorList>
            <consortium name="Pathogen Informatics"/>
        </authorList>
    </citation>
    <scope>NUCLEOTIDE SEQUENCE [LARGE SCALE GENOMIC DNA]</scope>
    <source>
        <strain evidence="4">Lake Konstanz</strain>
    </source>
</reference>
<organism evidence="3 4">
    <name type="scientific">Bodo saltans</name>
    <name type="common">Flagellated protozoan</name>
    <dbReference type="NCBI Taxonomy" id="75058"/>
    <lineage>
        <taxon>Eukaryota</taxon>
        <taxon>Discoba</taxon>
        <taxon>Euglenozoa</taxon>
        <taxon>Kinetoplastea</taxon>
        <taxon>Metakinetoplastina</taxon>
        <taxon>Eubodonida</taxon>
        <taxon>Bodonidae</taxon>
        <taxon>Bodo</taxon>
    </lineage>
</organism>
<feature type="domain" description="EF-hand" evidence="2">
    <location>
        <begin position="318"/>
        <end position="353"/>
    </location>
</feature>
<dbReference type="Gene3D" id="1.10.238.10">
    <property type="entry name" value="EF-hand"/>
    <property type="match status" value="1"/>
</dbReference>
<dbReference type="VEuPathDB" id="TriTrypDB:BSAL_74215"/>
<feature type="region of interest" description="Disordered" evidence="1">
    <location>
        <begin position="231"/>
        <end position="257"/>
    </location>
</feature>
<keyword evidence="4" id="KW-1185">Reference proteome</keyword>
<name>A0A0S4IU93_BODSA</name>
<sequence>MFHEGDPLLSLLGSALLPISADRQRTRASLQTVSNQIEILPTTQQLVAGLTDTTAATAEPESVDADGLTFVDLLLSGGLSAVAGTKETSSPKSADHALPFPLAIVRARCQLLRLTPSGSSPSYEETRHRKALASAIHCASRSASLLLDDDDDVMDAEFTPVQYHALAQWASMRSHGSRPRKFGTAPQSKSSVIPSASLYASPLRGSYDHHSSSPRQLRDTTTHNINSARAEPSSSLLYASPKSHQHATRSLDTSDDATNHAAVSDSIYSSSIPASAITNKDKIVQICGVDVKLNGLGTIGKTEVRSALHRLGYTNTILDDETFNVLFKDTDTDDDEALTESELATLLESFGEENV</sequence>
<gene>
    <name evidence="3" type="ORF">BSAL_74215</name>
</gene>
<dbReference type="InterPro" id="IPR011992">
    <property type="entry name" value="EF-hand-dom_pair"/>
</dbReference>
<dbReference type="Proteomes" id="UP000051952">
    <property type="component" value="Unassembled WGS sequence"/>
</dbReference>
<dbReference type="InterPro" id="IPR002048">
    <property type="entry name" value="EF_hand_dom"/>
</dbReference>
<dbReference type="GO" id="GO:0005509">
    <property type="term" value="F:calcium ion binding"/>
    <property type="evidence" value="ECO:0007669"/>
    <property type="project" value="InterPro"/>
</dbReference>
<evidence type="ECO:0000259" key="2">
    <source>
        <dbReference type="PROSITE" id="PS50222"/>
    </source>
</evidence>
<dbReference type="AlphaFoldDB" id="A0A0S4IU93"/>
<accession>A0A0S4IU93</accession>